<comment type="caution">
    <text evidence="2">The sequence shown here is derived from an EMBL/GenBank/DDBJ whole genome shotgun (WGS) entry which is preliminary data.</text>
</comment>
<feature type="signal peptide" evidence="1">
    <location>
        <begin position="1"/>
        <end position="23"/>
    </location>
</feature>
<evidence type="ECO:0000313" key="2">
    <source>
        <dbReference type="EMBL" id="MBW8184189.1"/>
    </source>
</evidence>
<keyword evidence="3" id="KW-1185">Reference proteome</keyword>
<protein>
    <submittedName>
        <fullName evidence="2">Uncharacterized protein</fullName>
    </submittedName>
</protein>
<feature type="chain" id="PRO_5046662671" evidence="1">
    <location>
        <begin position="24"/>
        <end position="331"/>
    </location>
</feature>
<proteinExistence type="predicted"/>
<name>A0ABS7E3M1_9GAMM</name>
<dbReference type="PROSITE" id="PS51257">
    <property type="entry name" value="PROKAR_LIPOPROTEIN"/>
    <property type="match status" value="1"/>
</dbReference>
<dbReference type="EMBL" id="JAHZST010000006">
    <property type="protein sequence ID" value="MBW8184189.1"/>
    <property type="molecule type" value="Genomic_DNA"/>
</dbReference>
<evidence type="ECO:0000313" key="3">
    <source>
        <dbReference type="Proteomes" id="UP001195963"/>
    </source>
</evidence>
<dbReference type="Proteomes" id="UP001195963">
    <property type="component" value="Unassembled WGS sequence"/>
</dbReference>
<sequence length="331" mass="36692">MLRITILSICLTFMIACSSISTVKNPSADNLDGLIYYMPKKDFIAQVVIEKENGETKVESIDIVTSAAYPDLSAPYILRFNDSLFGKNKLIVKVSSNGLLTSSNASYTSQVQEALEKLSSSVGGLNNILMNFPDTIKDKCSEPRIYRKIIKLGSPALLCGISFEVTPAQTVKQLYQAGIDTSTNVELSGYFYRQEAPFIGTINKEDSYSDTYSTSKLLFSPSYSPDRFLPVSKTFFSTNSSNITFNDGTLIQYTQNTDSELLAFFGIPAAILKEYFTAVGTVFDAFSSNDKKEITALQQELLLEFEKVKIEKCLEAINNEDKEAIAELECK</sequence>
<organism evidence="2 3">
    <name type="scientific">Shewanella nanhaiensis</name>
    <dbReference type="NCBI Taxonomy" id="2864872"/>
    <lineage>
        <taxon>Bacteria</taxon>
        <taxon>Pseudomonadati</taxon>
        <taxon>Pseudomonadota</taxon>
        <taxon>Gammaproteobacteria</taxon>
        <taxon>Alteromonadales</taxon>
        <taxon>Shewanellaceae</taxon>
        <taxon>Shewanella</taxon>
    </lineage>
</organism>
<reference evidence="2 3" key="1">
    <citation type="submission" date="2021-07" db="EMBL/GenBank/DDBJ databases">
        <title>Shewanella sp. nov, isolated from SCS.</title>
        <authorList>
            <person name="Cao W.R."/>
        </authorList>
    </citation>
    <scope>NUCLEOTIDE SEQUENCE [LARGE SCALE GENOMIC DNA]</scope>
    <source>
        <strain evidence="2 3">NR704-98</strain>
    </source>
</reference>
<evidence type="ECO:0000256" key="1">
    <source>
        <dbReference type="SAM" id="SignalP"/>
    </source>
</evidence>
<gene>
    <name evidence="2" type="ORF">K0625_10920</name>
</gene>
<accession>A0ABS7E3M1</accession>
<dbReference type="RefSeq" id="WP_220109712.1">
    <property type="nucleotide sequence ID" value="NZ_JAHZST010000006.1"/>
</dbReference>
<keyword evidence="1" id="KW-0732">Signal</keyword>